<dbReference type="InterPro" id="IPR011109">
    <property type="entry name" value="DNA_bind_recombinase_dom"/>
</dbReference>
<evidence type="ECO:0000256" key="1">
    <source>
        <dbReference type="ARBA" id="ARBA00023125"/>
    </source>
</evidence>
<name>X1CEH0_9ZZZZ</name>
<keyword evidence="1" id="KW-0238">DNA-binding</keyword>
<comment type="caution">
    <text evidence="5">The sequence shown here is derived from an EMBL/GenBank/DDBJ whole genome shotgun (WGS) entry which is preliminary data.</text>
</comment>
<proteinExistence type="predicted"/>
<keyword evidence="2" id="KW-0233">DNA recombination</keyword>
<protein>
    <recommendedName>
        <fullName evidence="6">Recombinase domain-containing protein</fullName>
    </recommendedName>
</protein>
<organism evidence="5">
    <name type="scientific">marine sediment metagenome</name>
    <dbReference type="NCBI Taxonomy" id="412755"/>
    <lineage>
        <taxon>unclassified sequences</taxon>
        <taxon>metagenomes</taxon>
        <taxon>ecological metagenomes</taxon>
    </lineage>
</organism>
<gene>
    <name evidence="5" type="ORF">S01H4_59028</name>
</gene>
<feature type="domain" description="Recombinase zinc beta ribbon" evidence="4">
    <location>
        <begin position="77"/>
        <end position="132"/>
    </location>
</feature>
<accession>X1CEH0</accession>
<dbReference type="InterPro" id="IPR025827">
    <property type="entry name" value="Zn_ribbon_recom_dom"/>
</dbReference>
<evidence type="ECO:0008006" key="6">
    <source>
        <dbReference type="Google" id="ProtNLM"/>
    </source>
</evidence>
<dbReference type="PANTHER" id="PTHR30461:SF2">
    <property type="entry name" value="SERINE RECOMBINASE PINE-RELATED"/>
    <property type="match status" value="1"/>
</dbReference>
<evidence type="ECO:0000259" key="4">
    <source>
        <dbReference type="Pfam" id="PF13408"/>
    </source>
</evidence>
<dbReference type="InterPro" id="IPR038109">
    <property type="entry name" value="DNA_bind_recomb_sf"/>
</dbReference>
<feature type="non-terminal residue" evidence="5">
    <location>
        <position position="209"/>
    </location>
</feature>
<dbReference type="EMBL" id="BART01034556">
    <property type="protein sequence ID" value="GAH06027.1"/>
    <property type="molecule type" value="Genomic_DNA"/>
</dbReference>
<feature type="non-terminal residue" evidence="5">
    <location>
        <position position="1"/>
    </location>
</feature>
<evidence type="ECO:0000259" key="3">
    <source>
        <dbReference type="Pfam" id="PF07508"/>
    </source>
</evidence>
<dbReference type="Gene3D" id="3.90.1750.20">
    <property type="entry name" value="Putative Large Serine Recombinase, Chain B, Domain 2"/>
    <property type="match status" value="1"/>
</dbReference>
<feature type="domain" description="Recombinase" evidence="3">
    <location>
        <begin position="14"/>
        <end position="62"/>
    </location>
</feature>
<dbReference type="Pfam" id="PF07508">
    <property type="entry name" value="Recombinase"/>
    <property type="match status" value="1"/>
</dbReference>
<dbReference type="AlphaFoldDB" id="X1CEH0"/>
<dbReference type="InterPro" id="IPR050639">
    <property type="entry name" value="SSR_resolvase"/>
</dbReference>
<dbReference type="Pfam" id="PF13408">
    <property type="entry name" value="Zn_ribbon_recom"/>
    <property type="match status" value="1"/>
</dbReference>
<sequence>NGKKQYQIADELNLSRQRLNNILKNPLYIGKLKTNFFDELTQGNHEPIIDDITFYKAQEILNPKKRSYNIKYKDLFPLKRFLKCPYCDRKLTACFSQGRHKKYPYYKCATKGCAYKPIRTEYAEYLFIEYLKSFEMEKDFIDSLFDNAKEFLSGKQQDNKNLIAYLKKEITQLEDKKSKIEEFVIDGTFTKEVYLKKSNDVEEDIINKK</sequence>
<dbReference type="PANTHER" id="PTHR30461">
    <property type="entry name" value="DNA-INVERTASE FROM LAMBDOID PROPHAGE"/>
    <property type="match status" value="1"/>
</dbReference>
<dbReference type="GO" id="GO:0000150">
    <property type="term" value="F:DNA strand exchange activity"/>
    <property type="evidence" value="ECO:0007669"/>
    <property type="project" value="InterPro"/>
</dbReference>
<dbReference type="GO" id="GO:0003677">
    <property type="term" value="F:DNA binding"/>
    <property type="evidence" value="ECO:0007669"/>
    <property type="project" value="UniProtKB-KW"/>
</dbReference>
<reference evidence="5" key="1">
    <citation type="journal article" date="2014" name="Front. Microbiol.">
        <title>High frequency of phylogenetically diverse reductive dehalogenase-homologous genes in deep subseafloor sedimentary metagenomes.</title>
        <authorList>
            <person name="Kawai M."/>
            <person name="Futagami T."/>
            <person name="Toyoda A."/>
            <person name="Takaki Y."/>
            <person name="Nishi S."/>
            <person name="Hori S."/>
            <person name="Arai W."/>
            <person name="Tsubouchi T."/>
            <person name="Morono Y."/>
            <person name="Uchiyama I."/>
            <person name="Ito T."/>
            <person name="Fujiyama A."/>
            <person name="Inagaki F."/>
            <person name="Takami H."/>
        </authorList>
    </citation>
    <scope>NUCLEOTIDE SEQUENCE</scope>
    <source>
        <strain evidence="5">Expedition CK06-06</strain>
    </source>
</reference>
<evidence type="ECO:0000256" key="2">
    <source>
        <dbReference type="ARBA" id="ARBA00023172"/>
    </source>
</evidence>
<evidence type="ECO:0000313" key="5">
    <source>
        <dbReference type="EMBL" id="GAH06027.1"/>
    </source>
</evidence>